<dbReference type="PANTHER" id="PTHR32315:SF4">
    <property type="entry name" value="URACIL PHOSPHORIBOSYLTRANSFERASE, CHLOROPLASTIC"/>
    <property type="match status" value="1"/>
</dbReference>
<dbReference type="InterPro" id="IPR050054">
    <property type="entry name" value="UPRTase/APRTase"/>
</dbReference>
<protein>
    <recommendedName>
        <fullName evidence="13 15">Uracil phosphoribosyltransferase</fullName>
        <ecNumber evidence="3 15">2.4.2.9</ecNumber>
    </recommendedName>
    <alternativeName>
        <fullName evidence="10 15">UMP pyrophosphorylase</fullName>
    </alternativeName>
    <alternativeName>
        <fullName evidence="14 15">UPRTase</fullName>
    </alternativeName>
</protein>
<dbReference type="RefSeq" id="WP_073063715.1">
    <property type="nucleotide sequence ID" value="NZ_FQUS01000010.1"/>
</dbReference>
<evidence type="ECO:0000256" key="1">
    <source>
        <dbReference type="ARBA" id="ARBA00005180"/>
    </source>
</evidence>
<dbReference type="EC" id="2.4.2.9" evidence="3 15"/>
<comment type="function">
    <text evidence="12 15">Catalyzes the conversion of uracil and 5-phospho-alpha-D-ribose 1-diphosphate (PRPP) to UMP and diphosphate.</text>
</comment>
<comment type="catalytic activity">
    <reaction evidence="11 15">
        <text>UMP + diphosphate = 5-phospho-alpha-D-ribose 1-diphosphate + uracil</text>
        <dbReference type="Rhea" id="RHEA:13017"/>
        <dbReference type="ChEBI" id="CHEBI:17568"/>
        <dbReference type="ChEBI" id="CHEBI:33019"/>
        <dbReference type="ChEBI" id="CHEBI:57865"/>
        <dbReference type="ChEBI" id="CHEBI:58017"/>
        <dbReference type="EC" id="2.4.2.9"/>
    </reaction>
</comment>
<dbReference type="GO" id="GO:0005737">
    <property type="term" value="C:cytoplasm"/>
    <property type="evidence" value="ECO:0007669"/>
    <property type="project" value="UniProtKB-ARBA"/>
</dbReference>
<comment type="similarity">
    <text evidence="2 15">Belongs to the UPRTase family.</text>
</comment>
<keyword evidence="4 15" id="KW-0021">Allosteric enzyme</keyword>
<dbReference type="HAMAP" id="MF_01218_B">
    <property type="entry name" value="Upp_B"/>
    <property type="match status" value="1"/>
</dbReference>
<keyword evidence="6 15" id="KW-0808">Transferase</keyword>
<gene>
    <name evidence="15" type="primary">upp</name>
    <name evidence="17" type="ORF">SAMN05443144_11084</name>
</gene>
<feature type="binding site" evidence="15">
    <location>
        <begin position="203"/>
        <end position="205"/>
    </location>
    <ligand>
        <name>uracil</name>
        <dbReference type="ChEBI" id="CHEBI:17568"/>
    </ligand>
</feature>
<dbReference type="InterPro" id="IPR029057">
    <property type="entry name" value="PRTase-like"/>
</dbReference>
<dbReference type="SUPFAM" id="SSF53271">
    <property type="entry name" value="PRTase-like"/>
    <property type="match status" value="1"/>
</dbReference>
<dbReference type="NCBIfam" id="TIGR01091">
    <property type="entry name" value="upp"/>
    <property type="match status" value="1"/>
</dbReference>
<comment type="cofactor">
    <cofactor evidence="15">
        <name>Mg(2+)</name>
        <dbReference type="ChEBI" id="CHEBI:18420"/>
    </cofactor>
    <text evidence="15">Binds 1 Mg(2+) ion per subunit. The magnesium is bound as Mg-PRPP.</text>
</comment>
<keyword evidence="9 15" id="KW-0342">GTP-binding</keyword>
<keyword evidence="7 15" id="KW-0547">Nucleotide-binding</keyword>
<dbReference type="GO" id="GO:0000287">
    <property type="term" value="F:magnesium ion binding"/>
    <property type="evidence" value="ECO:0007669"/>
    <property type="project" value="UniProtKB-UniRule"/>
</dbReference>
<evidence type="ECO:0000256" key="14">
    <source>
        <dbReference type="ARBA" id="ARBA00079807"/>
    </source>
</evidence>
<evidence type="ECO:0000256" key="5">
    <source>
        <dbReference type="ARBA" id="ARBA00022676"/>
    </source>
</evidence>
<sequence length="213" mass="23504">MTSRPFERVTLIEHPVIARDLTILRDINTQTDDFRGALKRIAVILAYHALKELPLSTFPIETPVRETTGYDIDQDIIVVPILRAGLGLSDALLQFIPNAKVGHLGMYRDEQTHQPVDYYSNIPEGIEEAMVLVVDPMLATGGSADDALSYLKKEGAQHLRFISLISAPEGLQKLDENHPDVHTITAAIDEKLNDDAFIVPGLGDAGDRYFGTT</sequence>
<dbReference type="GO" id="GO:0006223">
    <property type="term" value="P:uracil salvage"/>
    <property type="evidence" value="ECO:0007669"/>
    <property type="project" value="InterPro"/>
</dbReference>
<evidence type="ECO:0000256" key="11">
    <source>
        <dbReference type="ARBA" id="ARBA00052919"/>
    </source>
</evidence>
<dbReference type="UniPathway" id="UPA00574">
    <property type="reaction ID" value="UER00636"/>
</dbReference>
<evidence type="ECO:0000256" key="2">
    <source>
        <dbReference type="ARBA" id="ARBA00009516"/>
    </source>
</evidence>
<feature type="binding site" evidence="15">
    <location>
        <position position="198"/>
    </location>
    <ligand>
        <name>uracil</name>
        <dbReference type="ChEBI" id="CHEBI:17568"/>
    </ligand>
</feature>
<comment type="pathway">
    <text evidence="1 15">Pyrimidine metabolism; UMP biosynthesis via salvage pathway; UMP from uracil: step 1/1.</text>
</comment>
<keyword evidence="18" id="KW-1185">Reference proteome</keyword>
<dbReference type="AlphaFoldDB" id="A0A1M5CTH5"/>
<organism evidence="17 18">
    <name type="scientific">Fodinibius roseus</name>
    <dbReference type="NCBI Taxonomy" id="1194090"/>
    <lineage>
        <taxon>Bacteria</taxon>
        <taxon>Pseudomonadati</taxon>
        <taxon>Balneolota</taxon>
        <taxon>Balneolia</taxon>
        <taxon>Balneolales</taxon>
        <taxon>Balneolaceae</taxon>
        <taxon>Fodinibius</taxon>
    </lineage>
</organism>
<dbReference type="NCBIfam" id="NF001097">
    <property type="entry name" value="PRK00129.1"/>
    <property type="match status" value="1"/>
</dbReference>
<dbReference type="Pfam" id="PF14681">
    <property type="entry name" value="UPRTase"/>
    <property type="match status" value="1"/>
</dbReference>
<evidence type="ECO:0000256" key="12">
    <source>
        <dbReference type="ARBA" id="ARBA00056901"/>
    </source>
</evidence>
<comment type="activity regulation">
    <text evidence="15">Allosterically activated by GTP.</text>
</comment>
<dbReference type="InterPro" id="IPR005765">
    <property type="entry name" value="UPRT"/>
</dbReference>
<keyword evidence="8 15" id="KW-0460">Magnesium</keyword>
<evidence type="ECO:0000256" key="13">
    <source>
        <dbReference type="ARBA" id="ARBA00072146"/>
    </source>
</evidence>
<dbReference type="STRING" id="1194090.SAMN05443144_11084"/>
<evidence type="ECO:0000256" key="7">
    <source>
        <dbReference type="ARBA" id="ARBA00022741"/>
    </source>
</evidence>
<evidence type="ECO:0000256" key="6">
    <source>
        <dbReference type="ARBA" id="ARBA00022679"/>
    </source>
</evidence>
<evidence type="ECO:0000256" key="15">
    <source>
        <dbReference type="HAMAP-Rule" id="MF_01218"/>
    </source>
</evidence>
<keyword evidence="5 15" id="KW-0328">Glycosyltransferase</keyword>
<reference evidence="17 18" key="1">
    <citation type="submission" date="2016-11" db="EMBL/GenBank/DDBJ databases">
        <authorList>
            <person name="Jaros S."/>
            <person name="Januszkiewicz K."/>
            <person name="Wedrychowicz H."/>
        </authorList>
    </citation>
    <scope>NUCLEOTIDE SEQUENCE [LARGE SCALE GENOMIC DNA]</scope>
    <source>
        <strain evidence="17 18">DSM 21986</strain>
    </source>
</reference>
<feature type="domain" description="Phosphoribosyltransferase" evidence="16">
    <location>
        <begin position="12"/>
        <end position="212"/>
    </location>
</feature>
<evidence type="ECO:0000256" key="10">
    <source>
        <dbReference type="ARBA" id="ARBA00031082"/>
    </source>
</evidence>
<dbReference type="Proteomes" id="UP000184041">
    <property type="component" value="Unassembled WGS sequence"/>
</dbReference>
<feature type="binding site" evidence="15">
    <location>
        <begin position="135"/>
        <end position="143"/>
    </location>
    <ligand>
        <name>5-phospho-alpha-D-ribose 1-diphosphate</name>
        <dbReference type="ChEBI" id="CHEBI:58017"/>
    </ligand>
</feature>
<evidence type="ECO:0000256" key="3">
    <source>
        <dbReference type="ARBA" id="ARBA00011894"/>
    </source>
</evidence>
<accession>A0A1M5CTH5</accession>
<evidence type="ECO:0000256" key="9">
    <source>
        <dbReference type="ARBA" id="ARBA00023134"/>
    </source>
</evidence>
<dbReference type="GO" id="GO:0004845">
    <property type="term" value="F:uracil phosphoribosyltransferase activity"/>
    <property type="evidence" value="ECO:0007669"/>
    <property type="project" value="UniProtKB-UniRule"/>
</dbReference>
<dbReference type="FunFam" id="3.40.50.2020:FF:000003">
    <property type="entry name" value="Uracil phosphoribosyltransferase"/>
    <property type="match status" value="1"/>
</dbReference>
<dbReference type="InterPro" id="IPR000836">
    <property type="entry name" value="PRTase_dom"/>
</dbReference>
<evidence type="ECO:0000259" key="16">
    <source>
        <dbReference type="Pfam" id="PF14681"/>
    </source>
</evidence>
<feature type="binding site" evidence="15">
    <location>
        <position position="204"/>
    </location>
    <ligand>
        <name>5-phospho-alpha-D-ribose 1-diphosphate</name>
        <dbReference type="ChEBI" id="CHEBI:58017"/>
    </ligand>
</feature>
<evidence type="ECO:0000313" key="17">
    <source>
        <dbReference type="EMBL" id="SHF58029.1"/>
    </source>
</evidence>
<feature type="binding site" evidence="15">
    <location>
        <position position="83"/>
    </location>
    <ligand>
        <name>5-phospho-alpha-D-ribose 1-diphosphate</name>
        <dbReference type="ChEBI" id="CHEBI:58017"/>
    </ligand>
</feature>
<name>A0A1M5CTH5_9BACT</name>
<dbReference type="PANTHER" id="PTHR32315">
    <property type="entry name" value="ADENINE PHOSPHORIBOSYLTRANSFERASE"/>
    <property type="match status" value="1"/>
</dbReference>
<dbReference type="EMBL" id="FQUS01000010">
    <property type="protein sequence ID" value="SHF58029.1"/>
    <property type="molecule type" value="Genomic_DNA"/>
</dbReference>
<evidence type="ECO:0000256" key="4">
    <source>
        <dbReference type="ARBA" id="ARBA00022533"/>
    </source>
</evidence>
<proteinExistence type="inferred from homology"/>
<feature type="binding site" evidence="15">
    <location>
        <position position="108"/>
    </location>
    <ligand>
        <name>5-phospho-alpha-D-ribose 1-diphosphate</name>
        <dbReference type="ChEBI" id="CHEBI:58017"/>
    </ligand>
</feature>
<dbReference type="InterPro" id="IPR034332">
    <property type="entry name" value="Upp_B"/>
</dbReference>
<dbReference type="OrthoDB" id="9781675at2"/>
<dbReference type="GO" id="GO:0005525">
    <property type="term" value="F:GTP binding"/>
    <property type="evidence" value="ECO:0007669"/>
    <property type="project" value="UniProtKB-KW"/>
</dbReference>
<evidence type="ECO:0000313" key="18">
    <source>
        <dbReference type="Proteomes" id="UP000184041"/>
    </source>
</evidence>
<dbReference type="CDD" id="cd06223">
    <property type="entry name" value="PRTases_typeI"/>
    <property type="match status" value="1"/>
</dbReference>
<dbReference type="GO" id="GO:0044206">
    <property type="term" value="P:UMP salvage"/>
    <property type="evidence" value="ECO:0007669"/>
    <property type="project" value="UniProtKB-UniRule"/>
</dbReference>
<dbReference type="Gene3D" id="3.40.50.2020">
    <property type="match status" value="1"/>
</dbReference>
<evidence type="ECO:0000256" key="8">
    <source>
        <dbReference type="ARBA" id="ARBA00022842"/>
    </source>
</evidence>